<reference evidence="2 3" key="1">
    <citation type="submission" date="2018-11" db="EMBL/GenBank/DDBJ databases">
        <authorList>
            <person name="Kleinhagauer T."/>
            <person name="Glaeser S.P."/>
            <person name="Spergser J."/>
            <person name="Ruckert C."/>
            <person name="Kaempfer P."/>
            <person name="Busse H.-J."/>
        </authorList>
    </citation>
    <scope>NUCLEOTIDE SEQUENCE [LARGE SCALE GENOMIC DNA]</scope>
    <source>
        <strain evidence="2 3">W8</strain>
    </source>
</reference>
<sequence length="151" mass="17221">MSARIVDGRIEIRLPAGMSQEAEAVAIEELKQKITRRQRSDDGELAQRARYLNTTFLEGRAKVQSIRWVSNQRHRWGSCSPRSGEIRISDRLVGLPQYVVDAVILHELAHTIEPNHSPAFWELADRAPQSERAKGFLEAMEYVRAFPQLKG</sequence>
<evidence type="ECO:0000259" key="1">
    <source>
        <dbReference type="Pfam" id="PF01863"/>
    </source>
</evidence>
<evidence type="ECO:0000313" key="3">
    <source>
        <dbReference type="Proteomes" id="UP000271587"/>
    </source>
</evidence>
<dbReference type="CDD" id="cd07344">
    <property type="entry name" value="M48_yhfN_like"/>
    <property type="match status" value="1"/>
</dbReference>
<dbReference type="EMBL" id="CP033897">
    <property type="protein sequence ID" value="AZA10898.1"/>
    <property type="molecule type" value="Genomic_DNA"/>
</dbReference>
<protein>
    <recommendedName>
        <fullName evidence="1">YgjP-like metallopeptidase domain-containing protein</fullName>
    </recommendedName>
</protein>
<feature type="domain" description="YgjP-like metallopeptidase" evidence="1">
    <location>
        <begin position="63"/>
        <end position="128"/>
    </location>
</feature>
<evidence type="ECO:0000313" key="2">
    <source>
        <dbReference type="EMBL" id="AZA10898.1"/>
    </source>
</evidence>
<dbReference type="Pfam" id="PF01863">
    <property type="entry name" value="YgjP-like"/>
    <property type="match status" value="1"/>
</dbReference>
<proteinExistence type="predicted"/>
<name>A0A3G6J1P9_9CORY</name>
<organism evidence="2 3">
    <name type="scientific">Corynebacterium gerontici</name>
    <dbReference type="NCBI Taxonomy" id="2079234"/>
    <lineage>
        <taxon>Bacteria</taxon>
        <taxon>Bacillati</taxon>
        <taxon>Actinomycetota</taxon>
        <taxon>Actinomycetes</taxon>
        <taxon>Mycobacteriales</taxon>
        <taxon>Corynebacteriaceae</taxon>
        <taxon>Corynebacterium</taxon>
    </lineage>
</organism>
<keyword evidence="3" id="KW-1185">Reference proteome</keyword>
<dbReference type="KEGG" id="cgk:CGERO_02870"/>
<dbReference type="PANTHER" id="PTHR30399:SF1">
    <property type="entry name" value="UTP PYROPHOSPHATASE"/>
    <property type="match status" value="1"/>
</dbReference>
<dbReference type="PANTHER" id="PTHR30399">
    <property type="entry name" value="UNCHARACTERIZED PROTEIN YGJP"/>
    <property type="match status" value="1"/>
</dbReference>
<accession>A0A3G6J1P9</accession>
<gene>
    <name evidence="2" type="ORF">CGERO_02870</name>
</gene>
<dbReference type="Gene3D" id="3.30.2010.10">
    <property type="entry name" value="Metalloproteases ('zincins'), catalytic domain"/>
    <property type="match status" value="1"/>
</dbReference>
<dbReference type="AlphaFoldDB" id="A0A3G6J1P9"/>
<dbReference type="InterPro" id="IPR002725">
    <property type="entry name" value="YgjP-like_metallopeptidase"/>
</dbReference>
<dbReference type="InterPro" id="IPR053136">
    <property type="entry name" value="UTP_pyrophosphatase-like"/>
</dbReference>
<dbReference type="Proteomes" id="UP000271587">
    <property type="component" value="Chromosome"/>
</dbReference>